<dbReference type="RefSeq" id="WP_085480189.1">
    <property type="nucleotide sequence ID" value="NZ_FMAY01000026.1"/>
</dbReference>
<protein>
    <submittedName>
        <fullName evidence="2">Predicted transcriptional regulator</fullName>
    </submittedName>
</protein>
<reference evidence="3" key="1">
    <citation type="submission" date="2016-08" db="EMBL/GenBank/DDBJ databases">
        <authorList>
            <person name="Varghese N."/>
            <person name="Submissions Spin"/>
        </authorList>
    </citation>
    <scope>NUCLEOTIDE SEQUENCE [LARGE SCALE GENOMIC DNA]</scope>
    <source>
        <strain evidence="3">REICA_082</strain>
    </source>
</reference>
<dbReference type="Gene3D" id="1.10.1220.10">
    <property type="entry name" value="Met repressor-like"/>
    <property type="match status" value="1"/>
</dbReference>
<accession>A0A1C4EFB6</accession>
<gene>
    <name evidence="2" type="ORF">GA0061071_1269</name>
</gene>
<dbReference type="GO" id="GO:0006355">
    <property type="term" value="P:regulation of DNA-templated transcription"/>
    <property type="evidence" value="ECO:0007669"/>
    <property type="project" value="InterPro"/>
</dbReference>
<dbReference type="PANTHER" id="PTHR40688">
    <property type="match status" value="1"/>
</dbReference>
<evidence type="ECO:0000313" key="2">
    <source>
        <dbReference type="EMBL" id="SCC42264.1"/>
    </source>
</evidence>
<dbReference type="Pfam" id="PF01402">
    <property type="entry name" value="RHH_1"/>
    <property type="match status" value="1"/>
</dbReference>
<proteinExistence type="predicted"/>
<dbReference type="GO" id="GO:0043565">
    <property type="term" value="F:sequence-specific DNA binding"/>
    <property type="evidence" value="ECO:0007669"/>
    <property type="project" value="UniProtKB-ARBA"/>
</dbReference>
<evidence type="ECO:0000313" key="3">
    <source>
        <dbReference type="Proteomes" id="UP000198975"/>
    </source>
</evidence>
<dbReference type="InterPro" id="IPR013321">
    <property type="entry name" value="Arc_rbn_hlx_hlx"/>
</dbReference>
<dbReference type="SUPFAM" id="SSF47598">
    <property type="entry name" value="Ribbon-helix-helix"/>
    <property type="match status" value="1"/>
</dbReference>
<dbReference type="OrthoDB" id="5298181at2"/>
<dbReference type="PANTHER" id="PTHR40688:SF2">
    <property type="entry name" value="RIBBON-HELIX-HELIX PROTEIN COPG DOMAIN-CONTAINING PROTEIN"/>
    <property type="match status" value="1"/>
</dbReference>
<dbReference type="Proteomes" id="UP000198975">
    <property type="component" value="Unassembled WGS sequence"/>
</dbReference>
<dbReference type="InterPro" id="IPR052991">
    <property type="entry name" value="Non-func_TypeII_TA_Antitoxin"/>
</dbReference>
<organism evidence="2 3">
    <name type="scientific">Kosakonia oryzendophytica</name>
    <dbReference type="NCBI Taxonomy" id="1005665"/>
    <lineage>
        <taxon>Bacteria</taxon>
        <taxon>Pseudomonadati</taxon>
        <taxon>Pseudomonadota</taxon>
        <taxon>Gammaproteobacteria</taxon>
        <taxon>Enterobacterales</taxon>
        <taxon>Enterobacteriaceae</taxon>
        <taxon>Kosakonia</taxon>
    </lineage>
</organism>
<dbReference type="InterPro" id="IPR010985">
    <property type="entry name" value="Ribbon_hlx_hlx"/>
</dbReference>
<dbReference type="InterPro" id="IPR002145">
    <property type="entry name" value="CopG"/>
</dbReference>
<dbReference type="EMBL" id="FMAY01000026">
    <property type="protein sequence ID" value="SCC42264.1"/>
    <property type="molecule type" value="Genomic_DNA"/>
</dbReference>
<sequence length="83" mass="9611">MTGIQKQTISAEVPRSLVRKVDALAKDLDRSKSWLIREALTNLIHNYERRHQEILKGLEDVRAGRTISNEEMHDFVRALKASR</sequence>
<keyword evidence="3" id="KW-1185">Reference proteome</keyword>
<dbReference type="AlphaFoldDB" id="A0A1C4EFB6"/>
<name>A0A1C4EFB6_9ENTR</name>
<feature type="domain" description="Ribbon-helix-helix protein CopG" evidence="1">
    <location>
        <begin position="8"/>
        <end position="44"/>
    </location>
</feature>
<evidence type="ECO:0000259" key="1">
    <source>
        <dbReference type="Pfam" id="PF01402"/>
    </source>
</evidence>